<gene>
    <name evidence="2" type="ORF">HU742_018145</name>
    <name evidence="1" type="ORF">HU742_07820</name>
</gene>
<sequence length="156" mass="16480">MTRYLIAGLAVALILAGWRLDHVSNSLDRAKTVISDQVDTINTLEAAAQSRRNTQKLLAQLDAEHTKALTDAQTSNAELLARIGDGSQRLSVKARCPAPAVRAASSTTGLGDAEARAELDPSDAQRIVAITDDGDQGLIALQMAQAYIANVCLKGN</sequence>
<dbReference type="GO" id="GO:0044659">
    <property type="term" value="P:viral release from host cell by cytolysis"/>
    <property type="evidence" value="ECO:0007669"/>
    <property type="project" value="InterPro"/>
</dbReference>
<reference evidence="2" key="3">
    <citation type="submission" date="2021-06" db="EMBL/GenBank/DDBJ databases">
        <title>Updating the genus Pseudomonas: Description of 43 new species and partition of the Pseudomonas putida group.</title>
        <authorList>
            <person name="Girard L."/>
            <person name="Lood C."/>
            <person name="Vandamme P."/>
            <person name="Rokni-Zadeh H."/>
            <person name="Van Noort V."/>
            <person name="Hofte M."/>
            <person name="Lavigne R."/>
            <person name="De Mot R."/>
        </authorList>
    </citation>
    <scope>NUCLEOTIDE SEQUENCE</scope>
    <source>
        <strain evidence="2">SWRI102</strain>
    </source>
</reference>
<evidence type="ECO:0000313" key="2">
    <source>
        <dbReference type="EMBL" id="MBV4553070.1"/>
    </source>
</evidence>
<protein>
    <submittedName>
        <fullName evidence="1">Lysis protein</fullName>
    </submittedName>
</protein>
<proteinExistence type="predicted"/>
<dbReference type="Proteomes" id="UP000659438">
    <property type="component" value="Unassembled WGS sequence"/>
</dbReference>
<dbReference type="RefSeq" id="WP_186643061.1">
    <property type="nucleotide sequence ID" value="NZ_JABWQX020000001.1"/>
</dbReference>
<dbReference type="AlphaFoldDB" id="A0A923FM59"/>
<evidence type="ECO:0000313" key="1">
    <source>
        <dbReference type="EMBL" id="MBC3395108.1"/>
    </source>
</evidence>
<dbReference type="EMBL" id="JABWQX020000001">
    <property type="protein sequence ID" value="MBV4553070.1"/>
    <property type="molecule type" value="Genomic_DNA"/>
</dbReference>
<dbReference type="EMBL" id="JABWQX010000002">
    <property type="protein sequence ID" value="MBC3395108.1"/>
    <property type="molecule type" value="Genomic_DNA"/>
</dbReference>
<accession>A0A923FM59</accession>
<organism evidence="1">
    <name type="scientific">Pseudomonas marvdashtae</name>
    <dbReference type="NCBI Taxonomy" id="2745500"/>
    <lineage>
        <taxon>Bacteria</taxon>
        <taxon>Pseudomonadati</taxon>
        <taxon>Pseudomonadota</taxon>
        <taxon>Gammaproteobacteria</taxon>
        <taxon>Pseudomonadales</taxon>
        <taxon>Pseudomonadaceae</taxon>
        <taxon>Pseudomonas</taxon>
    </lineage>
</organism>
<reference evidence="1" key="2">
    <citation type="submission" date="2020-07" db="EMBL/GenBank/DDBJ databases">
        <authorList>
            <person name="Lood C."/>
            <person name="Girard L."/>
        </authorList>
    </citation>
    <scope>NUCLEOTIDE SEQUENCE</scope>
    <source>
        <strain evidence="1">SWRI102</strain>
    </source>
</reference>
<name>A0A923FM59_9PSED</name>
<dbReference type="Pfam" id="PF03245">
    <property type="entry name" value="Phage_lysis"/>
    <property type="match status" value="1"/>
</dbReference>
<keyword evidence="3" id="KW-1185">Reference proteome</keyword>
<dbReference type="InterPro" id="IPR004929">
    <property type="entry name" value="I-spanin"/>
</dbReference>
<reference evidence="1 3" key="1">
    <citation type="journal article" date="2020" name="Microorganisms">
        <title>Reliable Identification of Environmental Pseudomonas Isolates Using the rpoD Gene.</title>
        <authorList>
            <consortium name="The Broad Institute Genome Sequencing Platform"/>
            <person name="Girard L."/>
            <person name="Lood C."/>
            <person name="Rokni-Zadeh H."/>
            <person name="van Noort V."/>
            <person name="Lavigne R."/>
            <person name="De Mot R."/>
        </authorList>
    </citation>
    <scope>NUCLEOTIDE SEQUENCE</scope>
    <source>
        <strain evidence="1 3">SWRI102</strain>
    </source>
</reference>
<evidence type="ECO:0000313" key="3">
    <source>
        <dbReference type="Proteomes" id="UP000659438"/>
    </source>
</evidence>
<comment type="caution">
    <text evidence="1">The sequence shown here is derived from an EMBL/GenBank/DDBJ whole genome shotgun (WGS) entry which is preliminary data.</text>
</comment>